<protein>
    <submittedName>
        <fullName evidence="1">Uncharacterized protein</fullName>
    </submittedName>
</protein>
<accession>A0A0C9WVN8</accession>
<evidence type="ECO:0000313" key="2">
    <source>
        <dbReference type="Proteomes" id="UP000054477"/>
    </source>
</evidence>
<evidence type="ECO:0000313" key="1">
    <source>
        <dbReference type="EMBL" id="KIJ92828.1"/>
    </source>
</evidence>
<organism evidence="1 2">
    <name type="scientific">Laccaria amethystina LaAM-08-1</name>
    <dbReference type="NCBI Taxonomy" id="1095629"/>
    <lineage>
        <taxon>Eukaryota</taxon>
        <taxon>Fungi</taxon>
        <taxon>Dikarya</taxon>
        <taxon>Basidiomycota</taxon>
        <taxon>Agaricomycotina</taxon>
        <taxon>Agaricomycetes</taxon>
        <taxon>Agaricomycetidae</taxon>
        <taxon>Agaricales</taxon>
        <taxon>Agaricineae</taxon>
        <taxon>Hydnangiaceae</taxon>
        <taxon>Laccaria</taxon>
    </lineage>
</organism>
<dbReference type="Proteomes" id="UP000054477">
    <property type="component" value="Unassembled WGS sequence"/>
</dbReference>
<dbReference type="EMBL" id="KN838881">
    <property type="protein sequence ID" value="KIJ92828.1"/>
    <property type="molecule type" value="Genomic_DNA"/>
</dbReference>
<name>A0A0C9WVN8_9AGAR</name>
<dbReference type="HOGENOM" id="CLU_2794336_0_0_1"/>
<reference evidence="2" key="2">
    <citation type="submission" date="2015-01" db="EMBL/GenBank/DDBJ databases">
        <title>Evolutionary Origins and Diversification of the Mycorrhizal Mutualists.</title>
        <authorList>
            <consortium name="DOE Joint Genome Institute"/>
            <consortium name="Mycorrhizal Genomics Consortium"/>
            <person name="Kohler A."/>
            <person name="Kuo A."/>
            <person name="Nagy L.G."/>
            <person name="Floudas D."/>
            <person name="Copeland A."/>
            <person name="Barry K.W."/>
            <person name="Cichocki N."/>
            <person name="Veneault-Fourrey C."/>
            <person name="LaButti K."/>
            <person name="Lindquist E.A."/>
            <person name="Lipzen A."/>
            <person name="Lundell T."/>
            <person name="Morin E."/>
            <person name="Murat C."/>
            <person name="Riley R."/>
            <person name="Ohm R."/>
            <person name="Sun H."/>
            <person name="Tunlid A."/>
            <person name="Henrissat B."/>
            <person name="Grigoriev I.V."/>
            <person name="Hibbett D.S."/>
            <person name="Martin F."/>
        </authorList>
    </citation>
    <scope>NUCLEOTIDE SEQUENCE [LARGE SCALE GENOMIC DNA]</scope>
    <source>
        <strain evidence="2">LaAM-08-1</strain>
    </source>
</reference>
<keyword evidence="2" id="KW-1185">Reference proteome</keyword>
<sequence>MRCNTTLAVNTNVTTRKVSHELSVTPRSSARVRSFPLSHFLSQVNIILIRETDDVRMATSLASGMPIQ</sequence>
<reference evidence="1 2" key="1">
    <citation type="submission" date="2014-04" db="EMBL/GenBank/DDBJ databases">
        <authorList>
            <consortium name="DOE Joint Genome Institute"/>
            <person name="Kuo A."/>
            <person name="Kohler A."/>
            <person name="Nagy L.G."/>
            <person name="Floudas D."/>
            <person name="Copeland A."/>
            <person name="Barry K.W."/>
            <person name="Cichocki N."/>
            <person name="Veneault-Fourrey C."/>
            <person name="LaButti K."/>
            <person name="Lindquist E.A."/>
            <person name="Lipzen A."/>
            <person name="Lundell T."/>
            <person name="Morin E."/>
            <person name="Murat C."/>
            <person name="Sun H."/>
            <person name="Tunlid A."/>
            <person name="Henrissat B."/>
            <person name="Grigoriev I.V."/>
            <person name="Hibbett D.S."/>
            <person name="Martin F."/>
            <person name="Nordberg H.P."/>
            <person name="Cantor M.N."/>
            <person name="Hua S.X."/>
        </authorList>
    </citation>
    <scope>NUCLEOTIDE SEQUENCE [LARGE SCALE GENOMIC DNA]</scope>
    <source>
        <strain evidence="1 2">LaAM-08-1</strain>
    </source>
</reference>
<gene>
    <name evidence="1" type="ORF">K443DRAFT_647853</name>
</gene>
<dbReference type="AlphaFoldDB" id="A0A0C9WVN8"/>
<proteinExistence type="predicted"/>